<dbReference type="InterPro" id="IPR024265">
    <property type="entry name" value="DUF3788"/>
</dbReference>
<dbReference type="RefSeq" id="WP_282591577.1">
    <property type="nucleotide sequence ID" value="NZ_JAPAAF010000010.1"/>
</dbReference>
<protein>
    <submittedName>
        <fullName evidence="1">DUF3788 domain-containing protein</fullName>
    </submittedName>
</protein>
<gene>
    <name evidence="1" type="ORF">N2K84_09565</name>
</gene>
<proteinExistence type="predicted"/>
<dbReference type="Pfam" id="PF12663">
    <property type="entry name" value="DUF3788"/>
    <property type="match status" value="1"/>
</dbReference>
<comment type="caution">
    <text evidence="1">The sequence shown here is derived from an EMBL/GenBank/DDBJ whole genome shotgun (WGS) entry which is preliminary data.</text>
</comment>
<evidence type="ECO:0000313" key="1">
    <source>
        <dbReference type="EMBL" id="MCW0482975.1"/>
    </source>
</evidence>
<sequence>MTTNQPDEKPLLREPDVFPDSAVLANVLGDSLPVYEELMAALTGAGFGLTPEWRYYNDGKAWLCKVCHKKKTIFWLSVWDRYFKIAFYFTEKTGAGIADLDIAEPVKSDFYKHKPIGKLLPLLVNVSSSDQVPDILRVADYKMRQK</sequence>
<name>A0AA42CA38_9BACT</name>
<accession>A0AA42CA38</accession>
<dbReference type="AlphaFoldDB" id="A0AA42CA38"/>
<organism evidence="1 2">
    <name type="scientific">Gaoshiqia sediminis</name>
    <dbReference type="NCBI Taxonomy" id="2986998"/>
    <lineage>
        <taxon>Bacteria</taxon>
        <taxon>Pseudomonadati</taxon>
        <taxon>Bacteroidota</taxon>
        <taxon>Bacteroidia</taxon>
        <taxon>Marinilabiliales</taxon>
        <taxon>Prolixibacteraceae</taxon>
        <taxon>Gaoshiqia</taxon>
    </lineage>
</organism>
<dbReference type="Proteomes" id="UP001163821">
    <property type="component" value="Unassembled WGS sequence"/>
</dbReference>
<keyword evidence="2" id="KW-1185">Reference proteome</keyword>
<dbReference type="EMBL" id="JAPAAF010000010">
    <property type="protein sequence ID" value="MCW0482975.1"/>
    <property type="molecule type" value="Genomic_DNA"/>
</dbReference>
<evidence type="ECO:0000313" key="2">
    <source>
        <dbReference type="Proteomes" id="UP001163821"/>
    </source>
</evidence>
<reference evidence="1" key="1">
    <citation type="submission" date="2022-10" db="EMBL/GenBank/DDBJ databases">
        <title>Gaoshiqiia sediminis gen. nov., sp. nov., isolated from coastal sediment.</title>
        <authorList>
            <person name="Yu W.X."/>
            <person name="Mu D.S."/>
            <person name="Du J.Z."/>
            <person name="Liang Y.Q."/>
        </authorList>
    </citation>
    <scope>NUCLEOTIDE SEQUENCE</scope>
    <source>
        <strain evidence="1">A06</strain>
    </source>
</reference>